<dbReference type="Gene3D" id="3.30.720.50">
    <property type="match status" value="2"/>
</dbReference>
<evidence type="ECO:0000259" key="14">
    <source>
        <dbReference type="PROSITE" id="PS50918"/>
    </source>
</evidence>
<sequence>MSTPLHRVVVWEHEMLDRCSWLPYSPSVTQLLERAYTKNLTRVLLKDADPTLALYEVDLVQMVQTQHGTVSLRNTSVRRCLYPPNSPAAMGIKWEWYGVNPKIAWHRYPLDIQSLIEQAWSKGETLLDLNNTSLKKPFLINLTSMSQTLSGRRNPIVNPIRRKNQAPYPLLKVTIPSDTIGLIGVGGPGLGQNTTHVSSSNSRASNAQGGSSGQQVGNSSSQQHSGKLTQILNNIFGSKSHAQVNDCLHQQQDQQQPQSQGSKLIAGPSSLNQMTQSNNIQKINHNSQQSTQRNRYAFASGHSYQHQCIASETSESSRSQHTDQSKSSHRQQFGGGGGGSSDAASSHKARRPSVDTVSTYLSHESQTSSRHHLDSWEFDMLNSSMGSDEVFMPNTFGSSTDQQSLRRHANVDPAEDISSHPDDLLQHNKIDARYQPPTPESFPAVLSLMNDTANGLQVVGVTRESKAIAKYVQVADPPRWPRAQPCPMCMEELRPGSRKVNVALSRCKHQMHLDCLNLLLMKQRRLVNSQKNYYIECPTCMSVYGVKIGNQPPGTMTYQLLSGGLPGYPLTGIYEITYNITSGIQGPHHPNPGAAFFAVGFPRRCYLPNTLLGTKILYYLDVAFRRGLLFTIGRSVTTGIEDVVMWTSIEHKSQVSMYPDPLYLDRCLQQLVHLGVTD</sequence>
<feature type="domain" description="RING-type" evidence="13">
    <location>
        <begin position="486"/>
        <end position="540"/>
    </location>
</feature>
<feature type="compositionally biased region" description="Low complexity" evidence="12">
    <location>
        <begin position="250"/>
        <end position="260"/>
    </location>
</feature>
<dbReference type="STRING" id="112268.A0A182VSP8"/>
<evidence type="ECO:0000256" key="5">
    <source>
        <dbReference type="ARBA" id="ARBA00022723"/>
    </source>
</evidence>
<keyword evidence="4 11" id="KW-0808">Transferase</keyword>
<dbReference type="GO" id="GO:0007219">
    <property type="term" value="P:Notch signaling pathway"/>
    <property type="evidence" value="ECO:0007669"/>
    <property type="project" value="UniProtKB-KW"/>
</dbReference>
<dbReference type="InterPro" id="IPR018123">
    <property type="entry name" value="WWE-dom_subgr"/>
</dbReference>
<evidence type="ECO:0000256" key="7">
    <source>
        <dbReference type="ARBA" id="ARBA00022771"/>
    </source>
</evidence>
<dbReference type="InterPro" id="IPR001841">
    <property type="entry name" value="Znf_RING"/>
</dbReference>
<keyword evidence="6" id="KW-0677">Repeat</keyword>
<comment type="pathway">
    <text evidence="2 11">Protein modification; protein ubiquitination.</text>
</comment>
<dbReference type="GO" id="GO:0016567">
    <property type="term" value="P:protein ubiquitination"/>
    <property type="evidence" value="ECO:0007669"/>
    <property type="project" value="UniProtKB-UniRule"/>
</dbReference>
<dbReference type="SMART" id="SM00678">
    <property type="entry name" value="WWE"/>
    <property type="match status" value="2"/>
</dbReference>
<feature type="compositionally biased region" description="Polar residues" evidence="12">
    <location>
        <begin position="307"/>
        <end position="317"/>
    </location>
</feature>
<dbReference type="PROSITE" id="PS50089">
    <property type="entry name" value="ZF_RING_2"/>
    <property type="match status" value="1"/>
</dbReference>
<dbReference type="Pfam" id="PF02825">
    <property type="entry name" value="WWE"/>
    <property type="match status" value="2"/>
</dbReference>
<dbReference type="Pfam" id="PF18102">
    <property type="entry name" value="DTC"/>
    <property type="match status" value="1"/>
</dbReference>
<feature type="region of interest" description="Disordered" evidence="12">
    <location>
        <begin position="247"/>
        <end position="271"/>
    </location>
</feature>
<evidence type="ECO:0000256" key="1">
    <source>
        <dbReference type="ARBA" id="ARBA00000900"/>
    </source>
</evidence>
<evidence type="ECO:0000313" key="16">
    <source>
        <dbReference type="Proteomes" id="UP000075920"/>
    </source>
</evidence>
<evidence type="ECO:0000256" key="6">
    <source>
        <dbReference type="ARBA" id="ARBA00022737"/>
    </source>
</evidence>
<dbReference type="CDD" id="cd09633">
    <property type="entry name" value="Deltex_C"/>
    <property type="match status" value="1"/>
</dbReference>
<dbReference type="EC" id="2.3.2.27" evidence="11"/>
<proteinExistence type="inferred from homology"/>
<evidence type="ECO:0000256" key="10">
    <source>
        <dbReference type="PROSITE-ProRule" id="PRU00175"/>
    </source>
</evidence>
<dbReference type="EnsemblMetazoa" id="AMIN001088-RA">
    <property type="protein sequence ID" value="AMIN001088-PA"/>
    <property type="gene ID" value="AMIN001088"/>
</dbReference>
<dbReference type="SUPFAM" id="SSF57850">
    <property type="entry name" value="RING/U-box"/>
    <property type="match status" value="1"/>
</dbReference>
<dbReference type="PANTHER" id="PTHR12622">
    <property type="entry name" value="DELTEX-RELATED"/>
    <property type="match status" value="1"/>
</dbReference>
<keyword evidence="9" id="KW-0914">Notch signaling pathway</keyword>
<reference evidence="15" key="2">
    <citation type="submission" date="2020-05" db="UniProtKB">
        <authorList>
            <consortium name="EnsemblMetazoa"/>
        </authorList>
    </citation>
    <scope>IDENTIFICATION</scope>
    <source>
        <strain evidence="15">MINIMUS1</strain>
    </source>
</reference>
<dbReference type="InterPro" id="IPR039398">
    <property type="entry name" value="Deltex_fam"/>
</dbReference>
<comment type="subcellular location">
    <subcellularLocation>
        <location evidence="11">Cytoplasm</location>
    </subcellularLocation>
</comment>
<comment type="similarity">
    <text evidence="3 11">Belongs to the Deltex family.</text>
</comment>
<evidence type="ECO:0000256" key="12">
    <source>
        <dbReference type="SAM" id="MobiDB-lite"/>
    </source>
</evidence>
<evidence type="ECO:0000256" key="11">
    <source>
        <dbReference type="RuleBase" id="RU367105"/>
    </source>
</evidence>
<evidence type="ECO:0000256" key="9">
    <source>
        <dbReference type="ARBA" id="ARBA00022976"/>
    </source>
</evidence>
<evidence type="ECO:0000256" key="2">
    <source>
        <dbReference type="ARBA" id="ARBA00004906"/>
    </source>
</evidence>
<dbReference type="GO" id="GO:0005737">
    <property type="term" value="C:cytoplasm"/>
    <property type="evidence" value="ECO:0007669"/>
    <property type="project" value="UniProtKB-SubCell"/>
</dbReference>
<keyword evidence="5 11" id="KW-0479">Metal-binding</keyword>
<dbReference type="InterPro" id="IPR013083">
    <property type="entry name" value="Znf_RING/FYVE/PHD"/>
</dbReference>
<comment type="catalytic activity">
    <reaction evidence="1 11">
        <text>S-ubiquitinyl-[E2 ubiquitin-conjugating enzyme]-L-cysteine + [acceptor protein]-L-lysine = [E2 ubiquitin-conjugating enzyme]-L-cysteine + N(6)-ubiquitinyl-[acceptor protein]-L-lysine.</text>
        <dbReference type="EC" id="2.3.2.27"/>
    </reaction>
</comment>
<feature type="region of interest" description="Disordered" evidence="12">
    <location>
        <begin position="307"/>
        <end position="371"/>
    </location>
</feature>
<keyword evidence="16" id="KW-1185">Reference proteome</keyword>
<evidence type="ECO:0000256" key="8">
    <source>
        <dbReference type="ARBA" id="ARBA00022833"/>
    </source>
</evidence>
<dbReference type="Gene3D" id="3.30.390.130">
    <property type="match status" value="1"/>
</dbReference>
<protein>
    <recommendedName>
        <fullName evidence="11">E3 ubiquitin-protein ligase</fullName>
        <ecNumber evidence="11">2.3.2.27</ecNumber>
    </recommendedName>
</protein>
<accession>A0A182VSP8</accession>
<feature type="compositionally biased region" description="Polar residues" evidence="12">
    <location>
        <begin position="355"/>
        <end position="368"/>
    </location>
</feature>
<dbReference type="Gene3D" id="3.30.40.10">
    <property type="entry name" value="Zinc/RING finger domain, C3HC4 (zinc finger)"/>
    <property type="match status" value="1"/>
</dbReference>
<evidence type="ECO:0000256" key="3">
    <source>
        <dbReference type="ARBA" id="ARBA00009413"/>
    </source>
</evidence>
<dbReference type="GO" id="GO:0008270">
    <property type="term" value="F:zinc ion binding"/>
    <property type="evidence" value="ECO:0007669"/>
    <property type="project" value="UniProtKB-KW"/>
</dbReference>
<dbReference type="VEuPathDB" id="VectorBase:AMIN001088"/>
<feature type="compositionally biased region" description="Low complexity" evidence="12">
    <location>
        <begin position="196"/>
        <end position="225"/>
    </location>
</feature>
<dbReference type="InterPro" id="IPR004170">
    <property type="entry name" value="WWE_dom"/>
</dbReference>
<dbReference type="InterPro" id="IPR039396">
    <property type="entry name" value="Deltex_C"/>
</dbReference>
<evidence type="ECO:0000259" key="13">
    <source>
        <dbReference type="PROSITE" id="PS50089"/>
    </source>
</evidence>
<feature type="domain" description="WWE" evidence="14">
    <location>
        <begin position="80"/>
        <end position="162"/>
    </location>
</feature>
<dbReference type="InterPro" id="IPR039399">
    <property type="entry name" value="Deltex_C_sf"/>
</dbReference>
<organism evidence="15 16">
    <name type="scientific">Anopheles minimus</name>
    <dbReference type="NCBI Taxonomy" id="112268"/>
    <lineage>
        <taxon>Eukaryota</taxon>
        <taxon>Metazoa</taxon>
        <taxon>Ecdysozoa</taxon>
        <taxon>Arthropoda</taxon>
        <taxon>Hexapoda</taxon>
        <taxon>Insecta</taxon>
        <taxon>Pterygota</taxon>
        <taxon>Neoptera</taxon>
        <taxon>Endopterygota</taxon>
        <taxon>Diptera</taxon>
        <taxon>Nematocera</taxon>
        <taxon>Culicoidea</taxon>
        <taxon>Culicidae</taxon>
        <taxon>Anophelinae</taxon>
        <taxon>Anopheles</taxon>
    </lineage>
</organism>
<keyword evidence="7 10" id="KW-0863">Zinc-finger</keyword>
<feature type="region of interest" description="Disordered" evidence="12">
    <location>
        <begin position="191"/>
        <end position="225"/>
    </location>
</feature>
<dbReference type="GO" id="GO:0061630">
    <property type="term" value="F:ubiquitin protein ligase activity"/>
    <property type="evidence" value="ECO:0007669"/>
    <property type="project" value="UniProtKB-UniRule"/>
</dbReference>
<dbReference type="SMART" id="SM00184">
    <property type="entry name" value="RING"/>
    <property type="match status" value="1"/>
</dbReference>
<keyword evidence="11" id="KW-0963">Cytoplasm</keyword>
<name>A0A182VSP8_9DIPT</name>
<dbReference type="Proteomes" id="UP000075920">
    <property type="component" value="Unassembled WGS sequence"/>
</dbReference>
<dbReference type="SUPFAM" id="SSF117839">
    <property type="entry name" value="WWE domain"/>
    <property type="match status" value="2"/>
</dbReference>
<reference evidence="16" key="1">
    <citation type="submission" date="2013-03" db="EMBL/GenBank/DDBJ databases">
        <title>The Genome Sequence of Anopheles minimus MINIMUS1.</title>
        <authorList>
            <consortium name="The Broad Institute Genomics Platform"/>
            <person name="Neafsey D.E."/>
            <person name="Walton C."/>
            <person name="Walker B."/>
            <person name="Young S.K."/>
            <person name="Zeng Q."/>
            <person name="Gargeya S."/>
            <person name="Fitzgerald M."/>
            <person name="Haas B."/>
            <person name="Abouelleil A."/>
            <person name="Allen A.W."/>
            <person name="Alvarado L."/>
            <person name="Arachchi H.M."/>
            <person name="Berlin A.M."/>
            <person name="Chapman S.B."/>
            <person name="Gainer-Dewar J."/>
            <person name="Goldberg J."/>
            <person name="Griggs A."/>
            <person name="Gujja S."/>
            <person name="Hansen M."/>
            <person name="Howarth C."/>
            <person name="Imamovic A."/>
            <person name="Ireland A."/>
            <person name="Larimer J."/>
            <person name="McCowan C."/>
            <person name="Murphy C."/>
            <person name="Pearson M."/>
            <person name="Poon T.W."/>
            <person name="Priest M."/>
            <person name="Roberts A."/>
            <person name="Saif S."/>
            <person name="Shea T."/>
            <person name="Sisk P."/>
            <person name="Sykes S."/>
            <person name="Wortman J."/>
            <person name="Nusbaum C."/>
            <person name="Birren B."/>
        </authorList>
    </citation>
    <scope>NUCLEOTIDE SEQUENCE [LARGE SCALE GENOMIC DNA]</scope>
    <source>
        <strain evidence="16">MINIMUS1</strain>
    </source>
</reference>
<evidence type="ECO:0000256" key="4">
    <source>
        <dbReference type="ARBA" id="ARBA00022679"/>
    </source>
</evidence>
<evidence type="ECO:0000313" key="15">
    <source>
        <dbReference type="EnsemblMetazoa" id="AMIN001088-PA"/>
    </source>
</evidence>
<feature type="region of interest" description="Disordered" evidence="12">
    <location>
        <begin position="391"/>
        <end position="423"/>
    </location>
</feature>
<dbReference type="AlphaFoldDB" id="A0A182VSP8"/>
<dbReference type="UniPathway" id="UPA00143"/>
<feature type="domain" description="WWE" evidence="14">
    <location>
        <begin position="1"/>
        <end position="79"/>
    </location>
</feature>
<keyword evidence="8 11" id="KW-0862">Zinc</keyword>
<dbReference type="InterPro" id="IPR037197">
    <property type="entry name" value="WWE_dom_sf"/>
</dbReference>
<dbReference type="PROSITE" id="PS50918">
    <property type="entry name" value="WWE"/>
    <property type="match status" value="2"/>
</dbReference>